<proteinExistence type="predicted"/>
<organism evidence="1 2">
    <name type="scientific">Maribellus luteus</name>
    <dbReference type="NCBI Taxonomy" id="2305463"/>
    <lineage>
        <taxon>Bacteria</taxon>
        <taxon>Pseudomonadati</taxon>
        <taxon>Bacteroidota</taxon>
        <taxon>Bacteroidia</taxon>
        <taxon>Marinilabiliales</taxon>
        <taxon>Prolixibacteraceae</taxon>
        <taxon>Maribellus</taxon>
    </lineage>
</organism>
<dbReference type="SUPFAM" id="SSF141694">
    <property type="entry name" value="AF2212/PG0164-like"/>
    <property type="match status" value="1"/>
</dbReference>
<keyword evidence="2" id="KW-1185">Reference proteome</keyword>
<dbReference type="Proteomes" id="UP000265926">
    <property type="component" value="Unassembled WGS sequence"/>
</dbReference>
<gene>
    <name evidence="1" type="ORF">D1614_14575</name>
</gene>
<evidence type="ECO:0000313" key="1">
    <source>
        <dbReference type="EMBL" id="RIJ47343.1"/>
    </source>
</evidence>
<protein>
    <submittedName>
        <fullName evidence="1">DUF1905 domain-containing protein</fullName>
    </submittedName>
</protein>
<dbReference type="OrthoDB" id="9808666at2"/>
<dbReference type="InterPro" id="IPR015018">
    <property type="entry name" value="DUF1905"/>
</dbReference>
<dbReference type="EMBL" id="QWGR01000008">
    <property type="protein sequence ID" value="RIJ47343.1"/>
    <property type="molecule type" value="Genomic_DNA"/>
</dbReference>
<dbReference type="Gene3D" id="2.40.30.100">
    <property type="entry name" value="AF2212/PG0164-like"/>
    <property type="match status" value="1"/>
</dbReference>
<name>A0A399T035_9BACT</name>
<dbReference type="Pfam" id="PF08922">
    <property type="entry name" value="DUF1905"/>
    <property type="match status" value="1"/>
</dbReference>
<evidence type="ECO:0000313" key="2">
    <source>
        <dbReference type="Proteomes" id="UP000265926"/>
    </source>
</evidence>
<dbReference type="AlphaFoldDB" id="A0A399T035"/>
<dbReference type="InterPro" id="IPR037079">
    <property type="entry name" value="AF2212/PG0164-like_sf"/>
</dbReference>
<sequence>MQIKGVKYTFKAEPWQYGAPGGWFFVSFPAGLAKEIRSIFGREEEGWGRLKATAQIGNSEWKTAVWFDTKQNTYILPLKAEIRKKEHIAAGNEIEIVVWI</sequence>
<accession>A0A399T035</accession>
<reference evidence="1 2" key="1">
    <citation type="submission" date="2018-08" db="EMBL/GenBank/DDBJ databases">
        <title>Pallidiluteibacterium maritimus gen. nov., sp. nov., isolated from coastal sediment.</title>
        <authorList>
            <person name="Zhou L.Y."/>
        </authorList>
    </citation>
    <scope>NUCLEOTIDE SEQUENCE [LARGE SCALE GENOMIC DNA]</scope>
    <source>
        <strain evidence="1 2">XSD2</strain>
    </source>
</reference>
<comment type="caution">
    <text evidence="1">The sequence shown here is derived from an EMBL/GenBank/DDBJ whole genome shotgun (WGS) entry which is preliminary data.</text>
</comment>